<evidence type="ECO:0000256" key="2">
    <source>
        <dbReference type="ARBA" id="ARBA00009477"/>
    </source>
</evidence>
<evidence type="ECO:0000256" key="1">
    <source>
        <dbReference type="ARBA" id="ARBA00004196"/>
    </source>
</evidence>
<evidence type="ECO:0000256" key="5">
    <source>
        <dbReference type="SAM" id="Phobius"/>
    </source>
</evidence>
<dbReference type="Gene3D" id="2.40.50.100">
    <property type="match status" value="1"/>
</dbReference>
<dbReference type="Gene3D" id="2.40.420.20">
    <property type="match status" value="1"/>
</dbReference>
<feature type="domain" description="CusB-like beta-barrel" evidence="7">
    <location>
        <begin position="214"/>
        <end position="285"/>
    </location>
</feature>
<dbReference type="InterPro" id="IPR058625">
    <property type="entry name" value="MdtA-like_BSH"/>
</dbReference>
<dbReference type="Pfam" id="PF25954">
    <property type="entry name" value="Beta-barrel_RND_2"/>
    <property type="match status" value="1"/>
</dbReference>
<dbReference type="InterPro" id="IPR058627">
    <property type="entry name" value="MdtA-like_C"/>
</dbReference>
<keyword evidence="3" id="KW-0813">Transport</keyword>
<dbReference type="EMBL" id="WNXD01000002">
    <property type="protein sequence ID" value="MBB2145696.1"/>
    <property type="molecule type" value="Genomic_DNA"/>
</dbReference>
<dbReference type="GO" id="GO:1990281">
    <property type="term" value="C:efflux pump complex"/>
    <property type="evidence" value="ECO:0007669"/>
    <property type="project" value="TreeGrafter"/>
</dbReference>
<dbReference type="Proteomes" id="UP000601055">
    <property type="component" value="Unassembled WGS sequence"/>
</dbReference>
<keyword evidence="5" id="KW-1133">Transmembrane helix</keyword>
<evidence type="ECO:0000259" key="8">
    <source>
        <dbReference type="Pfam" id="PF25967"/>
    </source>
</evidence>
<evidence type="ECO:0000256" key="3">
    <source>
        <dbReference type="ARBA" id="ARBA00022448"/>
    </source>
</evidence>
<keyword evidence="5" id="KW-0812">Transmembrane</keyword>
<keyword evidence="5" id="KW-0472">Membrane</keyword>
<dbReference type="InterPro" id="IPR006143">
    <property type="entry name" value="RND_pump_MFP"/>
</dbReference>
<reference evidence="9" key="1">
    <citation type="submission" date="2019-11" db="EMBL/GenBank/DDBJ databases">
        <title>Description of Pedobacter sp. LMG 31464T.</title>
        <authorList>
            <person name="Carlier A."/>
            <person name="Qi S."/>
            <person name="Vandamme P."/>
        </authorList>
    </citation>
    <scope>NUCLEOTIDE SEQUENCE</scope>
    <source>
        <strain evidence="9">LMG 31464</strain>
    </source>
</reference>
<name>A0A923IV69_9SPHI</name>
<dbReference type="Gene3D" id="1.10.287.470">
    <property type="entry name" value="Helix hairpin bin"/>
    <property type="match status" value="1"/>
</dbReference>
<dbReference type="AlphaFoldDB" id="A0A923IV69"/>
<dbReference type="NCBIfam" id="TIGR01730">
    <property type="entry name" value="RND_mfp"/>
    <property type="match status" value="1"/>
</dbReference>
<dbReference type="GO" id="GO:0015562">
    <property type="term" value="F:efflux transmembrane transporter activity"/>
    <property type="evidence" value="ECO:0007669"/>
    <property type="project" value="TreeGrafter"/>
</dbReference>
<dbReference type="RefSeq" id="WP_182922390.1">
    <property type="nucleotide sequence ID" value="NZ_WNXD01000002.1"/>
</dbReference>
<dbReference type="SUPFAM" id="SSF111369">
    <property type="entry name" value="HlyD-like secretion proteins"/>
    <property type="match status" value="1"/>
</dbReference>
<evidence type="ECO:0000259" key="7">
    <source>
        <dbReference type="Pfam" id="PF25954"/>
    </source>
</evidence>
<dbReference type="InterPro" id="IPR058792">
    <property type="entry name" value="Beta-barrel_RND_2"/>
</dbReference>
<comment type="caution">
    <text evidence="9">The sequence shown here is derived from an EMBL/GenBank/DDBJ whole genome shotgun (WGS) entry which is preliminary data.</text>
</comment>
<proteinExistence type="inferred from homology"/>
<dbReference type="PANTHER" id="PTHR30469:SF36">
    <property type="entry name" value="BLL3903 PROTEIN"/>
    <property type="match status" value="1"/>
</dbReference>
<accession>A0A923IV69</accession>
<protein>
    <submittedName>
        <fullName evidence="9">Efflux RND transporter periplasmic adaptor subunit</fullName>
    </submittedName>
</protein>
<feature type="domain" description="Multidrug resistance protein MdtA-like C-terminal permuted SH3" evidence="8">
    <location>
        <begin position="291"/>
        <end position="349"/>
    </location>
</feature>
<evidence type="ECO:0000313" key="9">
    <source>
        <dbReference type="EMBL" id="MBB2145696.1"/>
    </source>
</evidence>
<dbReference type="Pfam" id="PF25917">
    <property type="entry name" value="BSH_RND"/>
    <property type="match status" value="1"/>
</dbReference>
<evidence type="ECO:0000256" key="4">
    <source>
        <dbReference type="SAM" id="MobiDB-lite"/>
    </source>
</evidence>
<comment type="subcellular location">
    <subcellularLocation>
        <location evidence="1">Cell envelope</location>
    </subcellularLocation>
</comment>
<feature type="region of interest" description="Disordered" evidence="4">
    <location>
        <begin position="32"/>
        <end position="51"/>
    </location>
</feature>
<sequence>MKIRYIIYTLLALGLAYLIYYRISENKKIEGSGGPKGGKGAKDGKGGGGGGSSLSVDGIVVKTSSFTNDLEITGTIEANESVVLRSEVSGLVTGIYFKEGTNVNKGAVLLKINDKDIQAQLQDALTKQNLSATSENRAKQLLQKGAISQEEYDIALANLKSLKAQAQIVRAQLAKTTIVAPFSGKIGLRSISVGEYLTPATVIANLLSTNPVKINFSVPEKYIGQIKLNSEISFTTDGSDKHFKGKVFAIEPGINQQTRTMQLKALAPNPNNELLPGSFAKVKLALTTQENAILIPTQAIIPVLNGKMVYISKDGKAKQVKVEAGTRTADNIVITSGLNVGDTVLTTGAMSLKPDADVKVKIAGSKKKDAVH</sequence>
<feature type="transmembrane region" description="Helical" evidence="5">
    <location>
        <begin position="6"/>
        <end position="23"/>
    </location>
</feature>
<dbReference type="Gene3D" id="2.40.30.170">
    <property type="match status" value="1"/>
</dbReference>
<keyword evidence="10" id="KW-1185">Reference proteome</keyword>
<comment type="similarity">
    <text evidence="2">Belongs to the membrane fusion protein (MFP) (TC 8.A.1) family.</text>
</comment>
<gene>
    <name evidence="9" type="ORF">GM921_09380</name>
</gene>
<dbReference type="Pfam" id="PF25967">
    <property type="entry name" value="RND-MFP_C"/>
    <property type="match status" value="1"/>
</dbReference>
<dbReference type="PANTHER" id="PTHR30469">
    <property type="entry name" value="MULTIDRUG RESISTANCE PROTEIN MDTA"/>
    <property type="match status" value="1"/>
</dbReference>
<evidence type="ECO:0000259" key="6">
    <source>
        <dbReference type="Pfam" id="PF25917"/>
    </source>
</evidence>
<organism evidence="9 10">
    <name type="scientific">Pedobacter planticolens</name>
    <dbReference type="NCBI Taxonomy" id="2679964"/>
    <lineage>
        <taxon>Bacteria</taxon>
        <taxon>Pseudomonadati</taxon>
        <taxon>Bacteroidota</taxon>
        <taxon>Sphingobacteriia</taxon>
        <taxon>Sphingobacteriales</taxon>
        <taxon>Sphingobacteriaceae</taxon>
        <taxon>Pedobacter</taxon>
    </lineage>
</organism>
<feature type="domain" description="Multidrug resistance protein MdtA-like barrel-sandwich hybrid" evidence="6">
    <location>
        <begin position="81"/>
        <end position="205"/>
    </location>
</feature>
<evidence type="ECO:0000313" key="10">
    <source>
        <dbReference type="Proteomes" id="UP000601055"/>
    </source>
</evidence>